<keyword evidence="3" id="KW-1185">Reference proteome</keyword>
<organism evidence="2 3">
    <name type="scientific">Liquidambar formosana</name>
    <name type="common">Formosan gum</name>
    <dbReference type="NCBI Taxonomy" id="63359"/>
    <lineage>
        <taxon>Eukaryota</taxon>
        <taxon>Viridiplantae</taxon>
        <taxon>Streptophyta</taxon>
        <taxon>Embryophyta</taxon>
        <taxon>Tracheophyta</taxon>
        <taxon>Spermatophyta</taxon>
        <taxon>Magnoliopsida</taxon>
        <taxon>eudicotyledons</taxon>
        <taxon>Gunneridae</taxon>
        <taxon>Pentapetalae</taxon>
        <taxon>Saxifragales</taxon>
        <taxon>Altingiaceae</taxon>
        <taxon>Liquidambar</taxon>
    </lineage>
</organism>
<protein>
    <submittedName>
        <fullName evidence="2">Uncharacterized protein</fullName>
    </submittedName>
</protein>
<dbReference type="AlphaFoldDB" id="A0AAP0S1E6"/>
<reference evidence="2 3" key="1">
    <citation type="journal article" date="2024" name="Plant J.">
        <title>Genome sequences and population genomics reveal climatic adaptation and genomic divergence between two closely related sweetgum species.</title>
        <authorList>
            <person name="Xu W.Q."/>
            <person name="Ren C.Q."/>
            <person name="Zhang X.Y."/>
            <person name="Comes H.P."/>
            <person name="Liu X.H."/>
            <person name="Li Y.G."/>
            <person name="Kettle C.J."/>
            <person name="Jalonen R."/>
            <person name="Gaisberger H."/>
            <person name="Ma Y.Z."/>
            <person name="Qiu Y.X."/>
        </authorList>
    </citation>
    <scope>NUCLEOTIDE SEQUENCE [LARGE SCALE GENOMIC DNA]</scope>
    <source>
        <strain evidence="2">Hangzhou</strain>
    </source>
</reference>
<gene>
    <name evidence="2" type="ORF">L1049_017757</name>
</gene>
<feature type="region of interest" description="Disordered" evidence="1">
    <location>
        <begin position="60"/>
        <end position="79"/>
    </location>
</feature>
<feature type="compositionally biased region" description="Polar residues" evidence="1">
    <location>
        <begin position="136"/>
        <end position="145"/>
    </location>
</feature>
<proteinExistence type="predicted"/>
<feature type="compositionally biased region" description="Polar residues" evidence="1">
    <location>
        <begin position="158"/>
        <end position="172"/>
    </location>
</feature>
<dbReference type="EMBL" id="JBBPBK010000003">
    <property type="protein sequence ID" value="KAK9289281.1"/>
    <property type="molecule type" value="Genomic_DNA"/>
</dbReference>
<sequence>MGNEMGNRNVSGLQGMVLRRYFTFFYLAIYISSLHCEWANAEEDHTTVEAPEKSLQKAIDADDLKGENHIVPADEDKDYHEKVKELVSDDPSGAGDPHVDNQTSDGKEQVETEIQPSEGASNVRVESNDAGGDHSGIQTASSSKGASDHEKPMESNLEENLSQKNGSQIEKQTSIKREEEEVQNSDFDTKSAPHNPDALETVDPKFHQHELAKIHYDRSIEGHSGSSQGSEEMLGLKLECDSEEKGHLLETEIADNLAESGVSDANSDAETIRGDFLVKEMASQEEKMSDRSLCEEKFEMIDQDGVGNDMNKLTTKTSSFSSESGNKWDGEFPSEMNINRNDSLDSQSEATLLGNSLNFNEEEVSETKDKCMVLTEETKLIESGFEVNGNGYNPIQFCEDSLEESQSDKVDATQSELMMTGFSHENEGKWKPPRIFLQCWVQGGLSN</sequence>
<evidence type="ECO:0000313" key="2">
    <source>
        <dbReference type="EMBL" id="KAK9289281.1"/>
    </source>
</evidence>
<feature type="region of interest" description="Disordered" evidence="1">
    <location>
        <begin position="87"/>
        <end position="200"/>
    </location>
</feature>
<evidence type="ECO:0000313" key="3">
    <source>
        <dbReference type="Proteomes" id="UP001415857"/>
    </source>
</evidence>
<comment type="caution">
    <text evidence="2">The sequence shown here is derived from an EMBL/GenBank/DDBJ whole genome shotgun (WGS) entry which is preliminary data.</text>
</comment>
<dbReference type="Proteomes" id="UP001415857">
    <property type="component" value="Unassembled WGS sequence"/>
</dbReference>
<name>A0AAP0S1E6_LIQFO</name>
<evidence type="ECO:0000256" key="1">
    <source>
        <dbReference type="SAM" id="MobiDB-lite"/>
    </source>
</evidence>
<accession>A0AAP0S1E6</accession>